<protein>
    <submittedName>
        <fullName evidence="1">Uncharacterized protein</fullName>
    </submittedName>
</protein>
<organism evidence="1">
    <name type="scientific">Arundo donax</name>
    <name type="common">Giant reed</name>
    <name type="synonym">Donax arundinaceus</name>
    <dbReference type="NCBI Taxonomy" id="35708"/>
    <lineage>
        <taxon>Eukaryota</taxon>
        <taxon>Viridiplantae</taxon>
        <taxon>Streptophyta</taxon>
        <taxon>Embryophyta</taxon>
        <taxon>Tracheophyta</taxon>
        <taxon>Spermatophyta</taxon>
        <taxon>Magnoliopsida</taxon>
        <taxon>Liliopsida</taxon>
        <taxon>Poales</taxon>
        <taxon>Poaceae</taxon>
        <taxon>PACMAD clade</taxon>
        <taxon>Arundinoideae</taxon>
        <taxon>Arundineae</taxon>
        <taxon>Arundo</taxon>
    </lineage>
</organism>
<reference evidence="1" key="2">
    <citation type="journal article" date="2015" name="Data Brief">
        <title>Shoot transcriptome of the giant reed, Arundo donax.</title>
        <authorList>
            <person name="Barrero R.A."/>
            <person name="Guerrero F.D."/>
            <person name="Moolhuijzen P."/>
            <person name="Goolsby J.A."/>
            <person name="Tidwell J."/>
            <person name="Bellgard S.E."/>
            <person name="Bellgard M.I."/>
        </authorList>
    </citation>
    <scope>NUCLEOTIDE SEQUENCE</scope>
    <source>
        <tissue evidence="1">Shoot tissue taken approximately 20 cm above the soil surface</tissue>
    </source>
</reference>
<name>A0A0A9C1C5_ARUDO</name>
<evidence type="ECO:0000313" key="1">
    <source>
        <dbReference type="EMBL" id="JAD70079.1"/>
    </source>
</evidence>
<sequence length="17" mass="2099">MTRYTYMSRLWGCDQMG</sequence>
<dbReference type="EMBL" id="GBRH01227816">
    <property type="protein sequence ID" value="JAD70079.1"/>
    <property type="molecule type" value="Transcribed_RNA"/>
</dbReference>
<accession>A0A0A9C1C5</accession>
<dbReference type="AlphaFoldDB" id="A0A0A9C1C5"/>
<reference evidence="1" key="1">
    <citation type="submission" date="2014-09" db="EMBL/GenBank/DDBJ databases">
        <authorList>
            <person name="Magalhaes I.L.F."/>
            <person name="Oliveira U."/>
            <person name="Santos F.R."/>
            <person name="Vidigal T.H.D.A."/>
            <person name="Brescovit A.D."/>
            <person name="Santos A.J."/>
        </authorList>
    </citation>
    <scope>NUCLEOTIDE SEQUENCE</scope>
    <source>
        <tissue evidence="1">Shoot tissue taken approximately 20 cm above the soil surface</tissue>
    </source>
</reference>
<proteinExistence type="predicted"/>